<evidence type="ECO:0000313" key="13">
    <source>
        <dbReference type="Proteomes" id="UP000664521"/>
    </source>
</evidence>
<dbReference type="GO" id="GO:0004674">
    <property type="term" value="F:protein serine/threonine kinase activity"/>
    <property type="evidence" value="ECO:0007669"/>
    <property type="project" value="UniProtKB-KW"/>
</dbReference>
<evidence type="ECO:0000256" key="8">
    <source>
        <dbReference type="ARBA" id="ARBA00048679"/>
    </source>
</evidence>
<evidence type="ECO:0000256" key="1">
    <source>
        <dbReference type="ARBA" id="ARBA00012513"/>
    </source>
</evidence>
<gene>
    <name evidence="12" type="ORF">HETSPECPRED_004321</name>
</gene>
<feature type="compositionally biased region" description="Basic and acidic residues" evidence="10">
    <location>
        <begin position="11"/>
        <end position="20"/>
    </location>
</feature>
<dbReference type="FunFam" id="3.30.200.20:FF:000206">
    <property type="entry name" value="Serine/threonine-protein kinase Ssp1"/>
    <property type="match status" value="1"/>
</dbReference>
<dbReference type="FunFam" id="1.10.510.10:FF:000614">
    <property type="entry name" value="Serine/threonine protein kinase, putative"/>
    <property type="match status" value="1"/>
</dbReference>
<feature type="compositionally biased region" description="Basic and acidic residues" evidence="10">
    <location>
        <begin position="1104"/>
        <end position="1131"/>
    </location>
</feature>
<sequence>MEQTHPPAVEGRTKDERSMEQGHSSESGGSNPLWAPREQLQTSLPLLETDPNSSLNSSYQDIHVLSPAATQMSSQINSTSSSVPDMESYFSPRIPEHSVSADCITRLTTSSLSTPESPKASSTGHGDYLWDPDSRTKDQVNPQEEDALKITWKESATQTVIGPSNPKSAMTRPTSVPNLNTKSTSTKQRREGPDYPVYPDQSFAALHSQQHPRPYQPHPLRTRSSHSSQNSSFSSISSRPSRDFPLPSGAKTVGNTPAQSPGLFTPTMPRGRPDDVTRTPTLHPSHLQTPTETHKLLKDIDPISGRKLINDYELIEKLGSGQHGTVKLGKNLLTGELVAVKIVRRFSKKVRLGKTGDPSDMIKKEVAILKKARHKNVVSLLEVIDDDEYEKVYLVLEFVNRGEIVWRKWADKEVAVFEMNRVKREKAKQVDYTYEDDEVKNFNETAPERRLKCREALERTSSLTQWSLEHGGEPEEDRKSHQYAIELDPFLGPTGLPPANRELETVVKLTADESTPKQYEMPISRPPDASSSPRSNPIEPVGEDRATESRPDFPIISEGTMNTAYDSDQHASKTLKSKLESIMAAQTHWSEEEEEYQYVPCLTLSQALDAFRDTVLGLEYLHYQGIIHRDIKPANLLWTSDFHVKISDFGVSYLGKPIREDADRMEKPEADAADQVEAVELAKTVGTPAFYAPELCDSDYFDPERKPQRPQITGQIDVWALGVTLYCMVFGRLPFIDQNEMAMYDKIAREDVFISSLRLKGVEKSDDKVTTNSNKRPEDIVEYEEVDDELRDLLLRLLEKNPLKRISLKEVKQHPWVLRGIQDQGAWVDETDPSVQSEGKKIEISSEDVQHAVVGLVDRLRNAFRRVGSVVRGRDGRKRTDSASKPPDSPSSAPVSRGNISVQDVRRSSLRGDEQIFTALRASRENSEHPLSQSVSASPEIKSNASYFEDGSQTSTKVVDESSQHARPSLPERTLSNAESTRTIKAPRPITGPEDTPSPPFSSLTTVIDMSASSSLGGIFGGAGRRFVNSVRSRERERGRGSPSHSSRSSSAGGSSLGVDDPHASASIAISSAIAAGHMDQPPVLREPSPSDLLGRAPTSSPDTRAHFRRPSEAYHQVEEQDHRRQTREASRADDYLQLSAADTPCPSSPDDVLFSGMNVSSSSDQVGSAISESFSHPSVPSIVSGASSVSADIHGFPALRKVPSIVVPRNSSNASETQSDEAGYNGEGELDSDSDEDMLVMGGKK</sequence>
<comment type="caution">
    <text evidence="12">The sequence shown here is derived from an EMBL/GenBank/DDBJ whole genome shotgun (WGS) entry which is preliminary data.</text>
</comment>
<dbReference type="EC" id="2.7.11.1" evidence="1"/>
<keyword evidence="2" id="KW-0723">Serine/threonine-protein kinase</keyword>
<reference evidence="12" key="1">
    <citation type="submission" date="2021-03" db="EMBL/GenBank/DDBJ databases">
        <authorList>
            <person name="Tagirdzhanova G."/>
        </authorList>
    </citation>
    <scope>NUCLEOTIDE SEQUENCE</scope>
</reference>
<feature type="compositionally biased region" description="Low complexity" evidence="10">
    <location>
        <begin position="522"/>
        <end position="537"/>
    </location>
</feature>
<feature type="region of interest" description="Disordered" evidence="10">
    <location>
        <begin position="1079"/>
        <end position="1131"/>
    </location>
</feature>
<keyword evidence="13" id="KW-1185">Reference proteome</keyword>
<dbReference type="AlphaFoldDB" id="A0A8H3IH48"/>
<keyword evidence="3" id="KW-0808">Transferase</keyword>
<evidence type="ECO:0000256" key="5">
    <source>
        <dbReference type="ARBA" id="ARBA00022777"/>
    </source>
</evidence>
<feature type="region of interest" description="Disordered" evidence="10">
    <location>
        <begin position="871"/>
        <end position="908"/>
    </location>
</feature>
<feature type="region of interest" description="Disordered" evidence="10">
    <location>
        <begin position="1208"/>
        <end position="1246"/>
    </location>
</feature>
<feature type="compositionally biased region" description="Low complexity" evidence="10">
    <location>
        <begin position="1041"/>
        <end position="1062"/>
    </location>
</feature>
<dbReference type="GO" id="GO:0007165">
    <property type="term" value="P:signal transduction"/>
    <property type="evidence" value="ECO:0007669"/>
    <property type="project" value="TreeGrafter"/>
</dbReference>
<feature type="compositionally biased region" description="Basic and acidic residues" evidence="10">
    <location>
        <begin position="542"/>
        <end position="551"/>
    </location>
</feature>
<feature type="compositionally biased region" description="Acidic residues" evidence="10">
    <location>
        <begin position="1229"/>
        <end position="1239"/>
    </location>
</feature>
<dbReference type="GO" id="GO:0001558">
    <property type="term" value="P:regulation of cell growth"/>
    <property type="evidence" value="ECO:0007669"/>
    <property type="project" value="UniProtKB-ARBA"/>
</dbReference>
<feature type="compositionally biased region" description="Basic and acidic residues" evidence="10">
    <location>
        <begin position="872"/>
        <end position="882"/>
    </location>
</feature>
<dbReference type="InterPro" id="IPR017441">
    <property type="entry name" value="Protein_kinase_ATP_BS"/>
</dbReference>
<comment type="catalytic activity">
    <reaction evidence="7">
        <text>L-threonyl-[protein] + ATP = O-phospho-L-threonyl-[protein] + ADP + H(+)</text>
        <dbReference type="Rhea" id="RHEA:46608"/>
        <dbReference type="Rhea" id="RHEA-COMP:11060"/>
        <dbReference type="Rhea" id="RHEA-COMP:11605"/>
        <dbReference type="ChEBI" id="CHEBI:15378"/>
        <dbReference type="ChEBI" id="CHEBI:30013"/>
        <dbReference type="ChEBI" id="CHEBI:30616"/>
        <dbReference type="ChEBI" id="CHEBI:61977"/>
        <dbReference type="ChEBI" id="CHEBI:456216"/>
        <dbReference type="EC" id="2.7.11.1"/>
    </reaction>
</comment>
<feature type="binding site" evidence="9">
    <location>
        <position position="341"/>
    </location>
    <ligand>
        <name>ATP</name>
        <dbReference type="ChEBI" id="CHEBI:30616"/>
    </ligand>
</feature>
<accession>A0A8H3IH48</accession>
<evidence type="ECO:0000256" key="2">
    <source>
        <dbReference type="ARBA" id="ARBA00022527"/>
    </source>
</evidence>
<dbReference type="PROSITE" id="PS50011">
    <property type="entry name" value="PROTEIN_KINASE_DOM"/>
    <property type="match status" value="1"/>
</dbReference>
<evidence type="ECO:0000256" key="7">
    <source>
        <dbReference type="ARBA" id="ARBA00047899"/>
    </source>
</evidence>
<dbReference type="InterPro" id="IPR000719">
    <property type="entry name" value="Prot_kinase_dom"/>
</dbReference>
<feature type="compositionally biased region" description="Polar residues" evidence="10">
    <location>
        <begin position="974"/>
        <end position="983"/>
    </location>
</feature>
<name>A0A8H3IH48_9LECA</name>
<dbReference type="Pfam" id="PF00069">
    <property type="entry name" value="Pkinase"/>
    <property type="match status" value="2"/>
</dbReference>
<dbReference type="SMART" id="SM00220">
    <property type="entry name" value="S_TKc"/>
    <property type="match status" value="1"/>
</dbReference>
<dbReference type="EMBL" id="CAJPDS010000026">
    <property type="protein sequence ID" value="CAF9920635.1"/>
    <property type="molecule type" value="Genomic_DNA"/>
</dbReference>
<feature type="region of interest" description="Disordered" evidence="10">
    <location>
        <begin position="920"/>
        <end position="1005"/>
    </location>
</feature>
<dbReference type="PANTHER" id="PTHR43895">
    <property type="entry name" value="CALCIUM/CALMODULIN-DEPENDENT PROTEIN KINASE KINASE-RELATED"/>
    <property type="match status" value="1"/>
</dbReference>
<feature type="region of interest" description="Disordered" evidence="10">
    <location>
        <begin position="511"/>
        <end position="560"/>
    </location>
</feature>
<evidence type="ECO:0000256" key="6">
    <source>
        <dbReference type="ARBA" id="ARBA00022840"/>
    </source>
</evidence>
<proteinExistence type="predicted"/>
<evidence type="ECO:0000259" key="11">
    <source>
        <dbReference type="PROSITE" id="PS50011"/>
    </source>
</evidence>
<evidence type="ECO:0000256" key="10">
    <source>
        <dbReference type="SAM" id="MobiDB-lite"/>
    </source>
</evidence>
<evidence type="ECO:0000256" key="3">
    <source>
        <dbReference type="ARBA" id="ARBA00022679"/>
    </source>
</evidence>
<feature type="compositionally biased region" description="Polar residues" evidence="10">
    <location>
        <begin position="154"/>
        <end position="186"/>
    </location>
</feature>
<feature type="region of interest" description="Disordered" evidence="10">
    <location>
        <begin position="1031"/>
        <end position="1062"/>
    </location>
</feature>
<dbReference type="Proteomes" id="UP000664521">
    <property type="component" value="Unassembled WGS sequence"/>
</dbReference>
<dbReference type="CDD" id="cd14008">
    <property type="entry name" value="STKc_LKB1_CaMKK"/>
    <property type="match status" value="1"/>
</dbReference>
<evidence type="ECO:0000256" key="4">
    <source>
        <dbReference type="ARBA" id="ARBA00022741"/>
    </source>
</evidence>
<keyword evidence="5" id="KW-0418">Kinase</keyword>
<feature type="region of interest" description="Disordered" evidence="10">
    <location>
        <begin position="109"/>
        <end position="274"/>
    </location>
</feature>
<evidence type="ECO:0000313" key="12">
    <source>
        <dbReference type="EMBL" id="CAF9920635.1"/>
    </source>
</evidence>
<feature type="compositionally biased region" description="Low complexity" evidence="10">
    <location>
        <begin position="225"/>
        <end position="239"/>
    </location>
</feature>
<organism evidence="12 13">
    <name type="scientific">Heterodermia speciosa</name>
    <dbReference type="NCBI Taxonomy" id="116794"/>
    <lineage>
        <taxon>Eukaryota</taxon>
        <taxon>Fungi</taxon>
        <taxon>Dikarya</taxon>
        <taxon>Ascomycota</taxon>
        <taxon>Pezizomycotina</taxon>
        <taxon>Lecanoromycetes</taxon>
        <taxon>OSLEUM clade</taxon>
        <taxon>Lecanoromycetidae</taxon>
        <taxon>Caliciales</taxon>
        <taxon>Physciaceae</taxon>
        <taxon>Heterodermia</taxon>
    </lineage>
</organism>
<dbReference type="PANTHER" id="PTHR43895:SF152">
    <property type="entry name" value="SERINE_THREONINE-PROTEIN KINASE TOS3"/>
    <property type="match status" value="1"/>
</dbReference>
<dbReference type="PROSITE" id="PS00107">
    <property type="entry name" value="PROTEIN_KINASE_ATP"/>
    <property type="match status" value="1"/>
</dbReference>
<keyword evidence="4 9" id="KW-0547">Nucleotide-binding</keyword>
<feature type="compositionally biased region" description="Polar residues" evidence="10">
    <location>
        <begin position="929"/>
        <end position="957"/>
    </location>
</feature>
<feature type="compositionally biased region" description="Polar residues" evidence="10">
    <location>
        <begin position="39"/>
        <end position="59"/>
    </location>
</feature>
<feature type="region of interest" description="Disordered" evidence="10">
    <location>
        <begin position="1"/>
        <end position="59"/>
    </location>
</feature>
<feature type="compositionally biased region" description="Polar residues" evidence="10">
    <location>
        <begin position="21"/>
        <end position="30"/>
    </location>
</feature>
<dbReference type="Gene3D" id="3.30.200.20">
    <property type="entry name" value="Phosphorylase Kinase, domain 1"/>
    <property type="match status" value="1"/>
</dbReference>
<evidence type="ECO:0000256" key="9">
    <source>
        <dbReference type="PROSITE-ProRule" id="PRU10141"/>
    </source>
</evidence>
<dbReference type="Gene3D" id="1.10.510.10">
    <property type="entry name" value="Transferase(Phosphotransferase) domain 1"/>
    <property type="match status" value="1"/>
</dbReference>
<comment type="catalytic activity">
    <reaction evidence="8">
        <text>L-seryl-[protein] + ATP = O-phospho-L-seryl-[protein] + ADP + H(+)</text>
        <dbReference type="Rhea" id="RHEA:17989"/>
        <dbReference type="Rhea" id="RHEA-COMP:9863"/>
        <dbReference type="Rhea" id="RHEA-COMP:11604"/>
        <dbReference type="ChEBI" id="CHEBI:15378"/>
        <dbReference type="ChEBI" id="CHEBI:29999"/>
        <dbReference type="ChEBI" id="CHEBI:30616"/>
        <dbReference type="ChEBI" id="CHEBI:83421"/>
        <dbReference type="ChEBI" id="CHEBI:456216"/>
        <dbReference type="EC" id="2.7.11.1"/>
    </reaction>
</comment>
<feature type="compositionally biased region" description="Polar residues" evidence="10">
    <location>
        <begin position="115"/>
        <end position="124"/>
    </location>
</feature>
<keyword evidence="6 9" id="KW-0067">ATP-binding</keyword>
<dbReference type="InterPro" id="IPR011009">
    <property type="entry name" value="Kinase-like_dom_sf"/>
</dbReference>
<dbReference type="GO" id="GO:0042149">
    <property type="term" value="P:cellular response to glucose starvation"/>
    <property type="evidence" value="ECO:0007669"/>
    <property type="project" value="UniProtKB-ARBA"/>
</dbReference>
<feature type="domain" description="Protein kinase" evidence="11">
    <location>
        <begin position="312"/>
        <end position="817"/>
    </location>
</feature>
<dbReference type="OrthoDB" id="68483at2759"/>
<dbReference type="SUPFAM" id="SSF56112">
    <property type="entry name" value="Protein kinase-like (PK-like)"/>
    <property type="match status" value="1"/>
</dbReference>
<protein>
    <recommendedName>
        <fullName evidence="1">non-specific serine/threonine protein kinase</fullName>
        <ecNumber evidence="1">2.7.11.1</ecNumber>
    </recommendedName>
</protein>
<feature type="compositionally biased region" description="Low complexity" evidence="10">
    <location>
        <begin position="883"/>
        <end position="896"/>
    </location>
</feature>
<dbReference type="GO" id="GO:0005524">
    <property type="term" value="F:ATP binding"/>
    <property type="evidence" value="ECO:0007669"/>
    <property type="project" value="UniProtKB-UniRule"/>
</dbReference>